<organism evidence="9 10">
    <name type="scientific">Candidatus Dojkabacteria bacterium</name>
    <dbReference type="NCBI Taxonomy" id="2099670"/>
    <lineage>
        <taxon>Bacteria</taxon>
        <taxon>Candidatus Dojkabacteria</taxon>
    </lineage>
</organism>
<evidence type="ECO:0000313" key="9">
    <source>
        <dbReference type="EMBL" id="RMD76892.1"/>
    </source>
</evidence>
<keyword evidence="4 7" id="KW-0068">Autocatalytic cleavage</keyword>
<comment type="similarity">
    <text evidence="1 7">Belongs to the peptidase S24 family.</text>
</comment>
<gene>
    <name evidence="9" type="ORF">D6810_02665</name>
</gene>
<reference evidence="9 10" key="1">
    <citation type="submission" date="2018-10" db="EMBL/GenBank/DDBJ databases">
        <title>Thermophilic Lithotrophy and Phototrophy in an Intertidal, Iron-rich, Geothermal Spring.</title>
        <authorList>
            <person name="Ward L.M."/>
            <person name="Idei A."/>
            <person name="Nakagawa M."/>
            <person name="Ueno Y."/>
            <person name="Fischer W."/>
            <person name="Mcglynn S.E."/>
        </authorList>
    </citation>
    <scope>NUCLEOTIDE SEQUENCE [LARGE SCALE GENOMIC DNA]</scope>
    <source>
        <strain evidence="9">J137</strain>
    </source>
</reference>
<dbReference type="AlphaFoldDB" id="A0A3M0YXW3"/>
<dbReference type="PANTHER" id="PTHR33516:SF2">
    <property type="entry name" value="LEXA REPRESSOR-RELATED"/>
    <property type="match status" value="1"/>
</dbReference>
<dbReference type="GO" id="GO:0009432">
    <property type="term" value="P:SOS response"/>
    <property type="evidence" value="ECO:0007669"/>
    <property type="project" value="UniProtKB-KW"/>
</dbReference>
<dbReference type="InterPro" id="IPR036286">
    <property type="entry name" value="LexA/Signal_pep-like_sf"/>
</dbReference>
<dbReference type="Gene3D" id="2.10.109.10">
    <property type="entry name" value="Umud Fragment, subunit A"/>
    <property type="match status" value="1"/>
</dbReference>
<evidence type="ECO:0000256" key="5">
    <source>
        <dbReference type="ARBA" id="ARBA00023204"/>
    </source>
</evidence>
<dbReference type="InterPro" id="IPR039418">
    <property type="entry name" value="LexA-like"/>
</dbReference>
<dbReference type="GO" id="GO:0006355">
    <property type="term" value="P:regulation of DNA-templated transcription"/>
    <property type="evidence" value="ECO:0007669"/>
    <property type="project" value="InterPro"/>
</dbReference>
<dbReference type="GO" id="GO:0006281">
    <property type="term" value="P:DNA repair"/>
    <property type="evidence" value="ECO:0007669"/>
    <property type="project" value="UniProtKB-KW"/>
</dbReference>
<dbReference type="InterPro" id="IPR050077">
    <property type="entry name" value="LexA_repressor"/>
</dbReference>
<dbReference type="PANTHER" id="PTHR33516">
    <property type="entry name" value="LEXA REPRESSOR"/>
    <property type="match status" value="1"/>
</dbReference>
<evidence type="ECO:0000256" key="1">
    <source>
        <dbReference type="ARBA" id="ARBA00007484"/>
    </source>
</evidence>
<dbReference type="GO" id="GO:0016787">
    <property type="term" value="F:hydrolase activity"/>
    <property type="evidence" value="ECO:0007669"/>
    <property type="project" value="UniProtKB-KW"/>
</dbReference>
<dbReference type="PRINTS" id="PR00726">
    <property type="entry name" value="LEXASERPTASE"/>
</dbReference>
<dbReference type="EMBL" id="RFKV01000085">
    <property type="protein sequence ID" value="RMD76892.1"/>
    <property type="molecule type" value="Genomic_DNA"/>
</dbReference>
<dbReference type="InterPro" id="IPR015927">
    <property type="entry name" value="Peptidase_S24_S26A/B/C"/>
</dbReference>
<dbReference type="Pfam" id="PF00717">
    <property type="entry name" value="Peptidase_S24"/>
    <property type="match status" value="1"/>
</dbReference>
<accession>A0A3M0YXW3</accession>
<dbReference type="SUPFAM" id="SSF51306">
    <property type="entry name" value="LexA/Signal peptidase"/>
    <property type="match status" value="1"/>
</dbReference>
<dbReference type="NCBIfam" id="NF007621">
    <property type="entry name" value="PRK10276.1"/>
    <property type="match status" value="1"/>
</dbReference>
<dbReference type="Proteomes" id="UP000269410">
    <property type="component" value="Unassembled WGS sequence"/>
</dbReference>
<evidence type="ECO:0000256" key="6">
    <source>
        <dbReference type="ARBA" id="ARBA00023236"/>
    </source>
</evidence>
<keyword evidence="3 7" id="KW-0378">Hydrolase</keyword>
<name>A0A3M0YXW3_9BACT</name>
<evidence type="ECO:0000313" key="10">
    <source>
        <dbReference type="Proteomes" id="UP000269410"/>
    </source>
</evidence>
<evidence type="ECO:0000256" key="7">
    <source>
        <dbReference type="RuleBase" id="RU003991"/>
    </source>
</evidence>
<dbReference type="CDD" id="cd06529">
    <property type="entry name" value="S24_LexA-like"/>
    <property type="match status" value="1"/>
</dbReference>
<keyword evidence="6" id="KW-0742">SOS response</keyword>
<sequence length="138" mass="15743">MRTRNLQKSKTELYLPLHHIKAGFPNPADEYLESSLDLNSYLIPHPASTYILRVSGDSMVDVGIYEGDLLIVDRAIDPRNGKIIVAYLDDSFTVKIFEKKDQSIYLVPANKKYSRIDVTNNPTFEIFGVVTHCIHIFK</sequence>
<protein>
    <submittedName>
        <fullName evidence="9">LexA family transcriptional regulator</fullName>
    </submittedName>
</protein>
<comment type="caution">
    <text evidence="9">The sequence shown here is derived from an EMBL/GenBank/DDBJ whole genome shotgun (WGS) entry which is preliminary data.</text>
</comment>
<dbReference type="InterPro" id="IPR006197">
    <property type="entry name" value="Peptidase_S24_LexA"/>
</dbReference>
<evidence type="ECO:0000256" key="4">
    <source>
        <dbReference type="ARBA" id="ARBA00022813"/>
    </source>
</evidence>
<evidence type="ECO:0000256" key="2">
    <source>
        <dbReference type="ARBA" id="ARBA00022763"/>
    </source>
</evidence>
<keyword evidence="2" id="KW-0227">DNA damage</keyword>
<feature type="domain" description="Peptidase S24/S26A/S26B/S26C" evidence="8">
    <location>
        <begin position="19"/>
        <end position="130"/>
    </location>
</feature>
<proteinExistence type="inferred from homology"/>
<keyword evidence="5" id="KW-0234">DNA repair</keyword>
<dbReference type="GO" id="GO:0003677">
    <property type="term" value="F:DNA binding"/>
    <property type="evidence" value="ECO:0007669"/>
    <property type="project" value="InterPro"/>
</dbReference>
<evidence type="ECO:0000259" key="8">
    <source>
        <dbReference type="Pfam" id="PF00717"/>
    </source>
</evidence>
<evidence type="ECO:0000256" key="3">
    <source>
        <dbReference type="ARBA" id="ARBA00022801"/>
    </source>
</evidence>